<dbReference type="InterPro" id="IPR009057">
    <property type="entry name" value="Homeodomain-like_sf"/>
</dbReference>
<keyword evidence="6" id="KW-1185">Reference proteome</keyword>
<dbReference type="RefSeq" id="WP_231326522.1">
    <property type="nucleotide sequence ID" value="NZ_CP088156.1"/>
</dbReference>
<accession>A0ABY3RIJ0</accession>
<protein>
    <submittedName>
        <fullName evidence="5">AraC family transcriptional regulator</fullName>
    </submittedName>
</protein>
<dbReference type="PRINTS" id="PR00032">
    <property type="entry name" value="HTHARAC"/>
</dbReference>
<evidence type="ECO:0000256" key="3">
    <source>
        <dbReference type="ARBA" id="ARBA00023163"/>
    </source>
</evidence>
<sequence>MGSNADPRIRRDADRYTGGVLLSSADRHWRGLSAELRCHPAGEIPAYVASVTQIAILVRGTSVVDRRAGGVRQRIVGLRGTIGLCPMGVHEDYTYVSKPIDEMLHIYLAPSAFASLARHTSRDFNAASVRYEAGFNDRLIEVIAAEVLGELRFETSCGDLMVEALADALAVRLLNNYSSLSVDPFRTRRGSKGLDPRRLQRVIDYIQTNLTKEITVEELAAAAALSRFHFSRMFKSTTGQSPSRFIGLLRLELAKTLLTAGRSMSEVARDCGFSSESNFVRSFRRATGVPPGRYRDSTRK</sequence>
<keyword evidence="1" id="KW-0805">Transcription regulation</keyword>
<organism evidence="5 6">
    <name type="scientific">Bradyrhizobium ontarionense</name>
    <dbReference type="NCBI Taxonomy" id="2898149"/>
    <lineage>
        <taxon>Bacteria</taxon>
        <taxon>Pseudomonadati</taxon>
        <taxon>Pseudomonadota</taxon>
        <taxon>Alphaproteobacteria</taxon>
        <taxon>Hyphomicrobiales</taxon>
        <taxon>Nitrobacteraceae</taxon>
        <taxon>Bradyrhizobium</taxon>
    </lineage>
</organism>
<keyword evidence="3" id="KW-0804">Transcription</keyword>
<dbReference type="InterPro" id="IPR020449">
    <property type="entry name" value="Tscrpt_reg_AraC-type_HTH"/>
</dbReference>
<gene>
    <name evidence="5" type="ORF">LQG66_12520</name>
</gene>
<dbReference type="InterPro" id="IPR018062">
    <property type="entry name" value="HTH_AraC-typ_CS"/>
</dbReference>
<dbReference type="InterPro" id="IPR018060">
    <property type="entry name" value="HTH_AraC"/>
</dbReference>
<dbReference type="Gene3D" id="1.10.10.60">
    <property type="entry name" value="Homeodomain-like"/>
    <property type="match status" value="2"/>
</dbReference>
<evidence type="ECO:0000259" key="4">
    <source>
        <dbReference type="PROSITE" id="PS01124"/>
    </source>
</evidence>
<dbReference type="Proteomes" id="UP001431010">
    <property type="component" value="Chromosome"/>
</dbReference>
<dbReference type="PROSITE" id="PS01124">
    <property type="entry name" value="HTH_ARAC_FAMILY_2"/>
    <property type="match status" value="1"/>
</dbReference>
<dbReference type="SMART" id="SM00342">
    <property type="entry name" value="HTH_ARAC"/>
    <property type="match status" value="1"/>
</dbReference>
<evidence type="ECO:0000256" key="1">
    <source>
        <dbReference type="ARBA" id="ARBA00023015"/>
    </source>
</evidence>
<proteinExistence type="predicted"/>
<dbReference type="PANTHER" id="PTHR46796">
    <property type="entry name" value="HTH-TYPE TRANSCRIPTIONAL ACTIVATOR RHAS-RELATED"/>
    <property type="match status" value="1"/>
</dbReference>
<feature type="domain" description="HTH araC/xylS-type" evidence="4">
    <location>
        <begin position="200"/>
        <end position="297"/>
    </location>
</feature>
<dbReference type="SUPFAM" id="SSF46689">
    <property type="entry name" value="Homeodomain-like"/>
    <property type="match status" value="2"/>
</dbReference>
<evidence type="ECO:0000256" key="2">
    <source>
        <dbReference type="ARBA" id="ARBA00023125"/>
    </source>
</evidence>
<dbReference type="Pfam" id="PF12833">
    <property type="entry name" value="HTH_18"/>
    <property type="match status" value="1"/>
</dbReference>
<evidence type="ECO:0000313" key="5">
    <source>
        <dbReference type="EMBL" id="UFZ07069.1"/>
    </source>
</evidence>
<reference evidence="5" key="1">
    <citation type="journal article" date="2024" name="Antonie Van Leeuwenhoek">
        <title>Bradyrhizobium ontarionense sp. nov., a novel bacterial symbiont isolated from Aeschynomene indica (Indian jointvetch), harbours photosynthesis, nitrogen fixation and nitrous oxide (N2O) reductase genes.</title>
        <authorList>
            <person name="Bromfield E.S.P."/>
            <person name="Cloutier S."/>
        </authorList>
    </citation>
    <scope>NUCLEOTIDE SEQUENCE</scope>
    <source>
        <strain evidence="5">A19</strain>
    </source>
</reference>
<dbReference type="PROSITE" id="PS00041">
    <property type="entry name" value="HTH_ARAC_FAMILY_1"/>
    <property type="match status" value="1"/>
</dbReference>
<keyword evidence="2" id="KW-0238">DNA-binding</keyword>
<dbReference type="EMBL" id="CP088156">
    <property type="protein sequence ID" value="UFZ07069.1"/>
    <property type="molecule type" value="Genomic_DNA"/>
</dbReference>
<evidence type="ECO:0000313" key="6">
    <source>
        <dbReference type="Proteomes" id="UP001431010"/>
    </source>
</evidence>
<dbReference type="InterPro" id="IPR050204">
    <property type="entry name" value="AraC_XylS_family_regulators"/>
</dbReference>
<dbReference type="PANTHER" id="PTHR46796:SF6">
    <property type="entry name" value="ARAC SUBFAMILY"/>
    <property type="match status" value="1"/>
</dbReference>
<name>A0ABY3RIJ0_9BRAD</name>